<evidence type="ECO:0000256" key="4">
    <source>
        <dbReference type="ARBA" id="ARBA00023004"/>
    </source>
</evidence>
<dbReference type="EMBL" id="JACHWR010000002">
    <property type="protein sequence ID" value="MBB3043473.1"/>
    <property type="molecule type" value="Genomic_DNA"/>
</dbReference>
<dbReference type="GO" id="GO:0005506">
    <property type="term" value="F:iron ion binding"/>
    <property type="evidence" value="ECO:0007669"/>
    <property type="project" value="InterPro"/>
</dbReference>
<keyword evidence="2" id="KW-0479">Metal-binding</keyword>
<dbReference type="AlphaFoldDB" id="A0A7W4Z209"/>
<proteinExistence type="predicted"/>
<evidence type="ECO:0000256" key="3">
    <source>
        <dbReference type="ARBA" id="ARBA00023002"/>
    </source>
</evidence>
<gene>
    <name evidence="8" type="ORF">FHU40_003291</name>
</gene>
<dbReference type="Gene3D" id="2.102.10.10">
    <property type="entry name" value="Rieske [2Fe-2S] iron-sulphur domain"/>
    <property type="match status" value="1"/>
</dbReference>
<dbReference type="RefSeq" id="WP_183593292.1">
    <property type="nucleotide sequence ID" value="NZ_JACHWR010000002.1"/>
</dbReference>
<keyword evidence="9" id="KW-1185">Reference proteome</keyword>
<dbReference type="PANTHER" id="PTHR21266:SF59">
    <property type="entry name" value="BLR4922 PROTEIN"/>
    <property type="match status" value="1"/>
</dbReference>
<feature type="domain" description="Rieske" evidence="7">
    <location>
        <begin position="26"/>
        <end position="129"/>
    </location>
</feature>
<evidence type="ECO:0000256" key="5">
    <source>
        <dbReference type="ARBA" id="ARBA00023014"/>
    </source>
</evidence>
<feature type="region of interest" description="Disordered" evidence="6">
    <location>
        <begin position="372"/>
        <end position="423"/>
    </location>
</feature>
<reference evidence="8 9" key="1">
    <citation type="submission" date="2020-08" db="EMBL/GenBank/DDBJ databases">
        <title>Sequencing the genomes of 1000 actinobacteria strains.</title>
        <authorList>
            <person name="Klenk H.-P."/>
        </authorList>
    </citation>
    <scope>NUCLEOTIDE SEQUENCE [LARGE SCALE GENOMIC DNA]</scope>
    <source>
        <strain evidence="8 9">DSM 105498</strain>
    </source>
</reference>
<dbReference type="GO" id="GO:0004497">
    <property type="term" value="F:monooxygenase activity"/>
    <property type="evidence" value="ECO:0007669"/>
    <property type="project" value="UniProtKB-ARBA"/>
</dbReference>
<evidence type="ECO:0000313" key="9">
    <source>
        <dbReference type="Proteomes" id="UP000589626"/>
    </source>
</evidence>
<accession>A0A7W4Z209</accession>
<dbReference type="InterPro" id="IPR050584">
    <property type="entry name" value="Cholesterol_7-desaturase"/>
</dbReference>
<sequence length="423" mass="46954">MDFETSTMLTETAAGTPMGNWLRRYWWPVGLSEDLKNKPTFIKVMGEDLVLFRDTNGNPGLVSAYCPHRRANLCLGNTVEDGIRCRYHGWLISKEGKVLDTPGEPDDSFKENVTTPAYPVQELAGLLFAYFGPAEDMPELPRYDFLAAEGVHIASFIGITKGNWLQVTENSMDPLHLSFTHAPTFTALNAVPEMWFEETPHGVAYVALRTTDEEDKWQVRVNNLVLPAWGCSGATGMWIEGARGSDSPPITARVNVPIDDESSLMFRVMYLPPQFAHAAEDIATQPEHLKWDTMWRTVEIEPFHEYLEHERTGEPLTLGYTIPEGAGYEDASVVGSMPPREDRHNENPLPTADAGLKFIRQVIIDSVREVDGGGLAKGQKPDESDDGVIPLTTGEKYTTPAGADALRQDPGAHQALRLPSWTD</sequence>
<dbReference type="Proteomes" id="UP000589626">
    <property type="component" value="Unassembled WGS sequence"/>
</dbReference>
<evidence type="ECO:0000256" key="6">
    <source>
        <dbReference type="SAM" id="MobiDB-lite"/>
    </source>
</evidence>
<dbReference type="SUPFAM" id="SSF50022">
    <property type="entry name" value="ISP domain"/>
    <property type="match status" value="1"/>
</dbReference>
<protein>
    <submittedName>
        <fullName evidence="8">Nitrite reductase/ring-hydroxylating ferredoxin subunit</fullName>
    </submittedName>
</protein>
<dbReference type="PROSITE" id="PS51296">
    <property type="entry name" value="RIESKE"/>
    <property type="match status" value="1"/>
</dbReference>
<evidence type="ECO:0000259" key="7">
    <source>
        <dbReference type="PROSITE" id="PS51296"/>
    </source>
</evidence>
<evidence type="ECO:0000256" key="1">
    <source>
        <dbReference type="ARBA" id="ARBA00022714"/>
    </source>
</evidence>
<keyword evidence="5" id="KW-0411">Iron-sulfur</keyword>
<organism evidence="8 9">
    <name type="scientific">Nocardioides soli</name>
    <dbReference type="NCBI Taxonomy" id="1036020"/>
    <lineage>
        <taxon>Bacteria</taxon>
        <taxon>Bacillati</taxon>
        <taxon>Actinomycetota</taxon>
        <taxon>Actinomycetes</taxon>
        <taxon>Propionibacteriales</taxon>
        <taxon>Nocardioidaceae</taxon>
        <taxon>Nocardioides</taxon>
    </lineage>
</organism>
<comment type="caution">
    <text evidence="8">The sequence shown here is derived from an EMBL/GenBank/DDBJ whole genome shotgun (WGS) entry which is preliminary data.</text>
</comment>
<evidence type="ECO:0000313" key="8">
    <source>
        <dbReference type="EMBL" id="MBB3043473.1"/>
    </source>
</evidence>
<dbReference type="SUPFAM" id="SSF55961">
    <property type="entry name" value="Bet v1-like"/>
    <property type="match status" value="1"/>
</dbReference>
<dbReference type="PROSITE" id="PS00570">
    <property type="entry name" value="RING_HYDROXYL_ALPHA"/>
    <property type="match status" value="1"/>
</dbReference>
<dbReference type="InterPro" id="IPR036922">
    <property type="entry name" value="Rieske_2Fe-2S_sf"/>
</dbReference>
<dbReference type="Pfam" id="PF00355">
    <property type="entry name" value="Rieske"/>
    <property type="match status" value="1"/>
</dbReference>
<keyword evidence="4" id="KW-0408">Iron</keyword>
<dbReference type="InterPro" id="IPR015881">
    <property type="entry name" value="ARHD_Rieske_2Fe_2S"/>
</dbReference>
<dbReference type="GO" id="GO:0016705">
    <property type="term" value="F:oxidoreductase activity, acting on paired donors, with incorporation or reduction of molecular oxygen"/>
    <property type="evidence" value="ECO:0007669"/>
    <property type="project" value="UniProtKB-ARBA"/>
</dbReference>
<name>A0A7W4Z209_9ACTN</name>
<evidence type="ECO:0000256" key="2">
    <source>
        <dbReference type="ARBA" id="ARBA00022723"/>
    </source>
</evidence>
<keyword evidence="3" id="KW-0560">Oxidoreductase</keyword>
<keyword evidence="1" id="KW-0001">2Fe-2S</keyword>
<dbReference type="GO" id="GO:0051537">
    <property type="term" value="F:2 iron, 2 sulfur cluster binding"/>
    <property type="evidence" value="ECO:0007669"/>
    <property type="project" value="UniProtKB-KW"/>
</dbReference>
<dbReference type="PANTHER" id="PTHR21266">
    <property type="entry name" value="IRON-SULFUR DOMAIN CONTAINING PROTEIN"/>
    <property type="match status" value="1"/>
</dbReference>
<dbReference type="InterPro" id="IPR017941">
    <property type="entry name" value="Rieske_2Fe-2S"/>
</dbReference>